<keyword evidence="1" id="KW-0863">Zinc-finger</keyword>
<dbReference type="OrthoDB" id="1300414at2759"/>
<dbReference type="Pfam" id="PF00078">
    <property type="entry name" value="RVT_1"/>
    <property type="match status" value="1"/>
</dbReference>
<evidence type="ECO:0000259" key="4">
    <source>
        <dbReference type="PROSITE" id="PS50878"/>
    </source>
</evidence>
<dbReference type="AlphaFoldDB" id="A0A5B6VAU4"/>
<sequence>MDPKSAMADDVESNASAPAEGTMPNENENRPTIVSQRGGEEAREAFLHMMNAWYTKFVHTNPNAPPSPPPPIPQPIYVAPQVVEVLSCTPEECMKCVVSLLRDSAYQWWNTLVPVVPRERVTCEFFQEEFRKKYISQRFIDQKRKEFLELKQGKMSVIEYKREFSSRNKAQTTLVTSIRNIRSNRPECPQCSRRHPGECRAHENACFKCGSQDHYIRECPEMMKEEKTQYARSDSIVRGRPQKNPGSGASSKSNHREQAARPEGRAPMRTYAIRTREEASSPDVITESTEFMIKVSNPLGKSVLVDKVCKNCPLMTRGHHFKANLMLVPFDEFDIILGMDWLTTHDVIVNCGKKYIELRCENGDILYVESDEQYRSPVVISHMTTQRIAPTKLKELKAQLQDLTDKGFARPSCSPWSAPVLFVKKKDGSMRLSIDYRQINKVTVKNKYPLPRIDILFDQLKGTTVFSKIDLRSGYYQLRVKDSDVPKTTFRTRYGHYEFLVMPFGLSNAPAVFMDLMNRIFRPYLDKFMVVFIDDILIYSCDESEHVEHLRTVL</sequence>
<dbReference type="InterPro" id="IPR005162">
    <property type="entry name" value="Retrotrans_gag_dom"/>
</dbReference>
<dbReference type="InterPro" id="IPR000477">
    <property type="entry name" value="RT_dom"/>
</dbReference>
<keyword evidence="1" id="KW-0479">Metal-binding</keyword>
<evidence type="ECO:0000256" key="2">
    <source>
        <dbReference type="SAM" id="MobiDB-lite"/>
    </source>
</evidence>
<dbReference type="Pfam" id="PF08284">
    <property type="entry name" value="RVP_2"/>
    <property type="match status" value="1"/>
</dbReference>
<accession>A0A5B6VAU4</accession>
<proteinExistence type="predicted"/>
<dbReference type="SMART" id="SM00343">
    <property type="entry name" value="ZnF_C2HC"/>
    <property type="match status" value="1"/>
</dbReference>
<comment type="caution">
    <text evidence="5">The sequence shown here is derived from an EMBL/GenBank/DDBJ whole genome shotgun (WGS) entry which is preliminary data.</text>
</comment>
<feature type="domain" description="CCHC-type" evidence="3">
    <location>
        <begin position="206"/>
        <end position="221"/>
    </location>
</feature>
<dbReference type="InterPro" id="IPR001878">
    <property type="entry name" value="Znf_CCHC"/>
</dbReference>
<protein>
    <submittedName>
        <fullName evidence="5">DNA/RNA polymerases superfamily protein</fullName>
    </submittedName>
</protein>
<feature type="compositionally biased region" description="Basic and acidic residues" evidence="2">
    <location>
        <begin position="254"/>
        <end position="266"/>
    </location>
</feature>
<dbReference type="CDD" id="cd00303">
    <property type="entry name" value="retropepsin_like"/>
    <property type="match status" value="1"/>
</dbReference>
<feature type="region of interest" description="Disordered" evidence="2">
    <location>
        <begin position="230"/>
        <end position="279"/>
    </location>
</feature>
<evidence type="ECO:0000256" key="1">
    <source>
        <dbReference type="PROSITE-ProRule" id="PRU00047"/>
    </source>
</evidence>
<organism evidence="5 6">
    <name type="scientific">Gossypium australe</name>
    <dbReference type="NCBI Taxonomy" id="47621"/>
    <lineage>
        <taxon>Eukaryota</taxon>
        <taxon>Viridiplantae</taxon>
        <taxon>Streptophyta</taxon>
        <taxon>Embryophyta</taxon>
        <taxon>Tracheophyta</taxon>
        <taxon>Spermatophyta</taxon>
        <taxon>Magnoliopsida</taxon>
        <taxon>eudicotyledons</taxon>
        <taxon>Gunneridae</taxon>
        <taxon>Pentapetalae</taxon>
        <taxon>rosids</taxon>
        <taxon>malvids</taxon>
        <taxon>Malvales</taxon>
        <taxon>Malvaceae</taxon>
        <taxon>Malvoideae</taxon>
        <taxon>Gossypium</taxon>
    </lineage>
</organism>
<dbReference type="EMBL" id="SMMG02000007">
    <property type="protein sequence ID" value="KAA3466318.1"/>
    <property type="molecule type" value="Genomic_DNA"/>
</dbReference>
<dbReference type="PANTHER" id="PTHR24559">
    <property type="entry name" value="TRANSPOSON TY3-I GAG-POL POLYPROTEIN"/>
    <property type="match status" value="1"/>
</dbReference>
<dbReference type="Pfam" id="PF03732">
    <property type="entry name" value="Retrotrans_gag"/>
    <property type="match status" value="1"/>
</dbReference>
<dbReference type="InterPro" id="IPR053134">
    <property type="entry name" value="RNA-dir_DNA_polymerase"/>
</dbReference>
<dbReference type="Pfam" id="PF00098">
    <property type="entry name" value="zf-CCHC"/>
    <property type="match status" value="1"/>
</dbReference>
<feature type="region of interest" description="Disordered" evidence="2">
    <location>
        <begin position="1"/>
        <end position="32"/>
    </location>
</feature>
<dbReference type="CDD" id="cd01647">
    <property type="entry name" value="RT_LTR"/>
    <property type="match status" value="1"/>
</dbReference>
<evidence type="ECO:0000259" key="3">
    <source>
        <dbReference type="PROSITE" id="PS50158"/>
    </source>
</evidence>
<dbReference type="GO" id="GO:0008270">
    <property type="term" value="F:zinc ion binding"/>
    <property type="evidence" value="ECO:0007669"/>
    <property type="project" value="UniProtKB-KW"/>
</dbReference>
<evidence type="ECO:0000313" key="5">
    <source>
        <dbReference type="EMBL" id="KAA3466318.1"/>
    </source>
</evidence>
<dbReference type="InterPro" id="IPR043502">
    <property type="entry name" value="DNA/RNA_pol_sf"/>
</dbReference>
<dbReference type="Gene3D" id="3.10.10.10">
    <property type="entry name" value="HIV Type 1 Reverse Transcriptase, subunit A, domain 1"/>
    <property type="match status" value="1"/>
</dbReference>
<dbReference type="PROSITE" id="PS50878">
    <property type="entry name" value="RT_POL"/>
    <property type="match status" value="1"/>
</dbReference>
<dbReference type="PROSITE" id="PS50158">
    <property type="entry name" value="ZF_CCHC"/>
    <property type="match status" value="1"/>
</dbReference>
<dbReference type="Gene3D" id="4.10.60.10">
    <property type="entry name" value="Zinc finger, CCHC-type"/>
    <property type="match status" value="1"/>
</dbReference>
<keyword evidence="6" id="KW-1185">Reference proteome</keyword>
<dbReference type="Proteomes" id="UP000325315">
    <property type="component" value="Unassembled WGS sequence"/>
</dbReference>
<dbReference type="InterPro" id="IPR043128">
    <property type="entry name" value="Rev_trsase/Diguanyl_cyclase"/>
</dbReference>
<feature type="domain" description="Reverse transcriptase" evidence="4">
    <location>
        <begin position="404"/>
        <end position="554"/>
    </location>
</feature>
<keyword evidence="1" id="KW-0862">Zinc</keyword>
<dbReference type="SUPFAM" id="SSF56672">
    <property type="entry name" value="DNA/RNA polymerases"/>
    <property type="match status" value="1"/>
</dbReference>
<dbReference type="InterPro" id="IPR021109">
    <property type="entry name" value="Peptidase_aspartic_dom_sf"/>
</dbReference>
<dbReference type="GO" id="GO:0003676">
    <property type="term" value="F:nucleic acid binding"/>
    <property type="evidence" value="ECO:0007669"/>
    <property type="project" value="InterPro"/>
</dbReference>
<name>A0A5B6VAU4_9ROSI</name>
<dbReference type="Gene3D" id="2.40.70.10">
    <property type="entry name" value="Acid Proteases"/>
    <property type="match status" value="1"/>
</dbReference>
<gene>
    <name evidence="5" type="ORF">EPI10_001417</name>
</gene>
<evidence type="ECO:0000313" key="6">
    <source>
        <dbReference type="Proteomes" id="UP000325315"/>
    </source>
</evidence>
<reference evidence="6" key="1">
    <citation type="journal article" date="2019" name="Plant Biotechnol. J.">
        <title>Genome sequencing of the Australian wild diploid species Gossypium australe highlights disease resistance and delayed gland morphogenesis.</title>
        <authorList>
            <person name="Cai Y."/>
            <person name="Cai X."/>
            <person name="Wang Q."/>
            <person name="Wang P."/>
            <person name="Zhang Y."/>
            <person name="Cai C."/>
            <person name="Xu Y."/>
            <person name="Wang K."/>
            <person name="Zhou Z."/>
            <person name="Wang C."/>
            <person name="Geng S."/>
            <person name="Li B."/>
            <person name="Dong Q."/>
            <person name="Hou Y."/>
            <person name="Wang H."/>
            <person name="Ai P."/>
            <person name="Liu Z."/>
            <person name="Yi F."/>
            <person name="Sun M."/>
            <person name="An G."/>
            <person name="Cheng J."/>
            <person name="Zhang Y."/>
            <person name="Shi Q."/>
            <person name="Xie Y."/>
            <person name="Shi X."/>
            <person name="Chang Y."/>
            <person name="Huang F."/>
            <person name="Chen Y."/>
            <person name="Hong S."/>
            <person name="Mi L."/>
            <person name="Sun Q."/>
            <person name="Zhang L."/>
            <person name="Zhou B."/>
            <person name="Peng R."/>
            <person name="Zhang X."/>
            <person name="Liu F."/>
        </authorList>
    </citation>
    <scope>NUCLEOTIDE SEQUENCE [LARGE SCALE GENOMIC DNA]</scope>
    <source>
        <strain evidence="6">cv. PA1801</strain>
    </source>
</reference>
<dbReference type="Gene3D" id="3.30.70.270">
    <property type="match status" value="1"/>
</dbReference>
<dbReference type="PANTHER" id="PTHR24559:SF444">
    <property type="entry name" value="REVERSE TRANSCRIPTASE DOMAIN-CONTAINING PROTEIN"/>
    <property type="match status" value="1"/>
</dbReference>